<dbReference type="STRING" id="589385.SAMN05421504_1011505"/>
<feature type="signal peptide" evidence="1">
    <location>
        <begin position="1"/>
        <end position="35"/>
    </location>
</feature>
<evidence type="ECO:0000313" key="2">
    <source>
        <dbReference type="EMBL" id="SDW78725.1"/>
    </source>
</evidence>
<evidence type="ECO:0000256" key="1">
    <source>
        <dbReference type="SAM" id="SignalP"/>
    </source>
</evidence>
<accession>A0A1H2WDW2</accession>
<feature type="chain" id="PRO_5011713641" description="Small secreted domain" evidence="1">
    <location>
        <begin position="36"/>
        <end position="74"/>
    </location>
</feature>
<protein>
    <recommendedName>
        <fullName evidence="4">Small secreted domain</fullName>
    </recommendedName>
</protein>
<gene>
    <name evidence="2" type="ORF">SAMN05421504_1011505</name>
</gene>
<name>A0A1H2WDW2_9PSEU</name>
<organism evidence="2 3">
    <name type="scientific">Amycolatopsis xylanica</name>
    <dbReference type="NCBI Taxonomy" id="589385"/>
    <lineage>
        <taxon>Bacteria</taxon>
        <taxon>Bacillati</taxon>
        <taxon>Actinomycetota</taxon>
        <taxon>Actinomycetes</taxon>
        <taxon>Pseudonocardiales</taxon>
        <taxon>Pseudonocardiaceae</taxon>
        <taxon>Amycolatopsis</taxon>
    </lineage>
</organism>
<reference evidence="2 3" key="1">
    <citation type="submission" date="2016-10" db="EMBL/GenBank/DDBJ databases">
        <authorList>
            <person name="de Groot N.N."/>
        </authorList>
    </citation>
    <scope>NUCLEOTIDE SEQUENCE [LARGE SCALE GENOMIC DNA]</scope>
    <source>
        <strain evidence="2 3">CPCC 202699</strain>
    </source>
</reference>
<dbReference type="EMBL" id="FNON01000001">
    <property type="protein sequence ID" value="SDW78725.1"/>
    <property type="molecule type" value="Genomic_DNA"/>
</dbReference>
<keyword evidence="3" id="KW-1185">Reference proteome</keyword>
<keyword evidence="1" id="KW-0732">Signal</keyword>
<sequence>MNENRIGAVRRAMGLTVAAGAVVAGTTLAVPVANAATSHQSTAGVLKNITQAGTGADSQCTGNGICNCPKPNTV</sequence>
<evidence type="ECO:0008006" key="4">
    <source>
        <dbReference type="Google" id="ProtNLM"/>
    </source>
</evidence>
<proteinExistence type="predicted"/>
<dbReference type="RefSeq" id="WP_091287746.1">
    <property type="nucleotide sequence ID" value="NZ_FNON01000001.1"/>
</dbReference>
<dbReference type="Proteomes" id="UP000199515">
    <property type="component" value="Unassembled WGS sequence"/>
</dbReference>
<evidence type="ECO:0000313" key="3">
    <source>
        <dbReference type="Proteomes" id="UP000199515"/>
    </source>
</evidence>
<dbReference type="AlphaFoldDB" id="A0A1H2WDW2"/>